<dbReference type="OrthoDB" id="9792068at2"/>
<dbReference type="Proteomes" id="UP000214880">
    <property type="component" value="Unassembled WGS sequence"/>
</dbReference>
<reference evidence="8 9" key="1">
    <citation type="submission" date="2016-10" db="EMBL/GenBank/DDBJ databases">
        <authorList>
            <person name="de Groot N.N."/>
        </authorList>
    </citation>
    <scope>NUCLEOTIDE SEQUENCE [LARGE SCALE GENOMIC DNA]</scope>
    <source>
        <strain evidence="8 9">DSM 1736</strain>
    </source>
</reference>
<evidence type="ECO:0000256" key="6">
    <source>
        <dbReference type="PIRNR" id="PIRNR002889"/>
    </source>
</evidence>
<feature type="domain" description="Flagellar basal body rod protein N-terminal" evidence="7">
    <location>
        <begin position="18"/>
        <end position="41"/>
    </location>
</feature>
<dbReference type="RefSeq" id="WP_092068361.1">
    <property type="nucleotide sequence ID" value="NZ_FNHB01000001.1"/>
</dbReference>
<evidence type="ECO:0000259" key="7">
    <source>
        <dbReference type="Pfam" id="PF00460"/>
    </source>
</evidence>
<comment type="subunit">
    <text evidence="6">The basal body constitutes a major portion of the flagellar organelle and consists of a number of rings mounted on a central rod.</text>
</comment>
<accession>A0A1G9MLD9</accession>
<dbReference type="NCBIfam" id="TIGR01396">
    <property type="entry name" value="FlgB"/>
    <property type="match status" value="1"/>
</dbReference>
<dbReference type="Pfam" id="PF00460">
    <property type="entry name" value="Flg_bb_rod"/>
    <property type="match status" value="1"/>
</dbReference>
<keyword evidence="4 6" id="KW-0975">Bacterial flagellum</keyword>
<keyword evidence="8" id="KW-0966">Cell projection</keyword>
<evidence type="ECO:0000256" key="1">
    <source>
        <dbReference type="ARBA" id="ARBA00004117"/>
    </source>
</evidence>
<dbReference type="InterPro" id="IPR001444">
    <property type="entry name" value="Flag_bb_rod_N"/>
</dbReference>
<dbReference type="STRING" id="146817.SAMN04488502_101720"/>
<protein>
    <recommendedName>
        <fullName evidence="3 6">Flagellar basal body rod protein FlgB</fullName>
    </recommendedName>
</protein>
<gene>
    <name evidence="8" type="ORF">SAMN04488502_101720</name>
</gene>
<dbReference type="GO" id="GO:0030694">
    <property type="term" value="C:bacterial-type flagellum basal body, rod"/>
    <property type="evidence" value="ECO:0007669"/>
    <property type="project" value="InterPro"/>
</dbReference>
<evidence type="ECO:0000313" key="8">
    <source>
        <dbReference type="EMBL" id="SDL74831.1"/>
    </source>
</evidence>
<comment type="similarity">
    <text evidence="2 6">Belongs to the flagella basal body rod proteins family.</text>
</comment>
<organism evidence="8 9">
    <name type="scientific">Dendrosporobacter quercicolus</name>
    <dbReference type="NCBI Taxonomy" id="146817"/>
    <lineage>
        <taxon>Bacteria</taxon>
        <taxon>Bacillati</taxon>
        <taxon>Bacillota</taxon>
        <taxon>Negativicutes</taxon>
        <taxon>Selenomonadales</taxon>
        <taxon>Sporomusaceae</taxon>
        <taxon>Dendrosporobacter</taxon>
    </lineage>
</organism>
<comment type="function">
    <text evidence="5 6">Structural component of flagellum, the bacterial motility apparatus. Part of the rod structure of flagellar basal body.</text>
</comment>
<keyword evidence="8" id="KW-0282">Flagellum</keyword>
<evidence type="ECO:0000313" key="9">
    <source>
        <dbReference type="Proteomes" id="UP000214880"/>
    </source>
</evidence>
<evidence type="ECO:0000256" key="4">
    <source>
        <dbReference type="ARBA" id="ARBA00023143"/>
    </source>
</evidence>
<evidence type="ECO:0000256" key="5">
    <source>
        <dbReference type="ARBA" id="ARBA00024934"/>
    </source>
</evidence>
<comment type="subcellular location">
    <subcellularLocation>
        <location evidence="1 6">Bacterial flagellum basal body</location>
    </subcellularLocation>
</comment>
<evidence type="ECO:0000256" key="3">
    <source>
        <dbReference type="ARBA" id="ARBA00014376"/>
    </source>
</evidence>
<dbReference type="GO" id="GO:0071978">
    <property type="term" value="P:bacterial-type flagellum-dependent swarming motility"/>
    <property type="evidence" value="ECO:0007669"/>
    <property type="project" value="TreeGrafter"/>
</dbReference>
<keyword evidence="9" id="KW-1185">Reference proteome</keyword>
<dbReference type="PANTHER" id="PTHR30435:SF12">
    <property type="entry name" value="FLAGELLAR BASAL BODY ROD PROTEIN FLGB"/>
    <property type="match status" value="1"/>
</dbReference>
<evidence type="ECO:0000256" key="2">
    <source>
        <dbReference type="ARBA" id="ARBA00009677"/>
    </source>
</evidence>
<proteinExistence type="inferred from homology"/>
<sequence length="137" mass="14742">MLQSLLSSPKANILEQSLTAASLRHKVVSNNIANVNTPGFKKSEVAFEHLLKDALGSSKLAMANTNEKHISNSSSPVNITPAINTIGDTSMRTDGNNVDIDIEMAELAKNNIYYNSVAQMLSRHFSGLKSVIKEGNG</sequence>
<dbReference type="InterPro" id="IPR006300">
    <property type="entry name" value="FlgB"/>
</dbReference>
<dbReference type="AlphaFoldDB" id="A0A1G9MLD9"/>
<dbReference type="EMBL" id="FNHB01000001">
    <property type="protein sequence ID" value="SDL74831.1"/>
    <property type="molecule type" value="Genomic_DNA"/>
</dbReference>
<dbReference type="PANTHER" id="PTHR30435">
    <property type="entry name" value="FLAGELLAR PROTEIN"/>
    <property type="match status" value="1"/>
</dbReference>
<dbReference type="PIRSF" id="PIRSF002889">
    <property type="entry name" value="Rod_FlgB"/>
    <property type="match status" value="1"/>
</dbReference>
<name>A0A1G9MLD9_9FIRM</name>
<keyword evidence="8" id="KW-0969">Cilium</keyword>